<gene>
    <name evidence="1" type="ORF">DSM104443_01319</name>
</gene>
<dbReference type="KEGG" id="uru:DSM104443_01319"/>
<name>A0A6M4GTB0_9PROT</name>
<reference evidence="1 2" key="1">
    <citation type="submission" date="2020-04" db="EMBL/GenBank/DDBJ databases">
        <title>Usitatibacter rugosus gen. nov., sp. nov. and Usitatibacter palustris sp. nov., novel members of Usitatibacteraceae fam. nov. within the order Nitrosomonadales isolated from soil.</title>
        <authorList>
            <person name="Huber K.J."/>
            <person name="Neumann-Schaal M."/>
            <person name="Geppert A."/>
            <person name="Luckner M."/>
            <person name="Wanner G."/>
            <person name="Overmann J."/>
        </authorList>
    </citation>
    <scope>NUCLEOTIDE SEQUENCE [LARGE SCALE GENOMIC DNA]</scope>
    <source>
        <strain evidence="1 2">0125_3</strain>
    </source>
</reference>
<keyword evidence="2" id="KW-1185">Reference proteome</keyword>
<proteinExistence type="predicted"/>
<dbReference type="RefSeq" id="WP_212757006.1">
    <property type="nucleotide sequence ID" value="NZ_CP053069.1"/>
</dbReference>
<dbReference type="AlphaFoldDB" id="A0A6M4GTB0"/>
<sequence>MAAADVYRKTERGQAEIASRKLKLSPRLRTMLILIDGTQPELLVKEEGEKVGAPEDFLDQLVEMGLVEKAGRAAIPAAAGEAPIAPLANEFERFRAAKDLMNVTIVDALGLKSFFFTMKLERAGTIADLRALAEPYRQAIAKADGEAAADVLARHLNEMLR</sequence>
<evidence type="ECO:0000313" key="1">
    <source>
        <dbReference type="EMBL" id="QJR10265.1"/>
    </source>
</evidence>
<evidence type="ECO:0000313" key="2">
    <source>
        <dbReference type="Proteomes" id="UP000501534"/>
    </source>
</evidence>
<protein>
    <submittedName>
        <fullName evidence="1">Uncharacterized protein</fullName>
    </submittedName>
</protein>
<dbReference type="Proteomes" id="UP000501534">
    <property type="component" value="Chromosome"/>
</dbReference>
<organism evidence="1 2">
    <name type="scientific">Usitatibacter rugosus</name>
    <dbReference type="NCBI Taxonomy" id="2732067"/>
    <lineage>
        <taxon>Bacteria</taxon>
        <taxon>Pseudomonadati</taxon>
        <taxon>Pseudomonadota</taxon>
        <taxon>Betaproteobacteria</taxon>
        <taxon>Nitrosomonadales</taxon>
        <taxon>Usitatibacteraceae</taxon>
        <taxon>Usitatibacter</taxon>
    </lineage>
</organism>
<dbReference type="EMBL" id="CP053069">
    <property type="protein sequence ID" value="QJR10265.1"/>
    <property type="molecule type" value="Genomic_DNA"/>
</dbReference>
<accession>A0A6M4GTB0</accession>